<reference evidence="7 8" key="1">
    <citation type="journal article" date="2015" name="Microbiome">
        <title>Genomic resolution of linkages in carbon, nitrogen, and sulfur cycling among widespread estuary sediment bacteria.</title>
        <authorList>
            <person name="Baker B.J."/>
            <person name="Lazar C.S."/>
            <person name="Teske A.P."/>
            <person name="Dick G.J."/>
        </authorList>
    </citation>
    <scope>NUCLEOTIDE SEQUENCE [LARGE SCALE GENOMIC DNA]</scope>
    <source>
        <strain evidence="7">SM23_60</strain>
    </source>
</reference>
<evidence type="ECO:0000256" key="2">
    <source>
        <dbReference type="ARBA" id="ARBA00023315"/>
    </source>
</evidence>
<dbReference type="Proteomes" id="UP000051096">
    <property type="component" value="Unassembled WGS sequence"/>
</dbReference>
<name>A0A0S8GGZ3_UNCW3</name>
<organism evidence="7 8">
    <name type="scientific">candidate division WOR_3 bacterium SM23_60</name>
    <dbReference type="NCBI Taxonomy" id="1703780"/>
    <lineage>
        <taxon>Bacteria</taxon>
        <taxon>Bacteria division WOR-3</taxon>
    </lineage>
</organism>
<dbReference type="InterPro" id="IPR050858">
    <property type="entry name" value="Mal-CoA-ACP_Trans/PKS_FabD"/>
</dbReference>
<evidence type="ECO:0000259" key="6">
    <source>
        <dbReference type="SMART" id="SM00827"/>
    </source>
</evidence>
<keyword evidence="2 4" id="KW-0012">Acyltransferase</keyword>
<evidence type="ECO:0000313" key="7">
    <source>
        <dbReference type="EMBL" id="KPK71730.1"/>
    </source>
</evidence>
<evidence type="ECO:0000256" key="4">
    <source>
        <dbReference type="PIRNR" id="PIRNR000446"/>
    </source>
</evidence>
<accession>A0A0S8GGZ3</accession>
<dbReference type="InterPro" id="IPR016036">
    <property type="entry name" value="Malonyl_transacylase_ACP-bd"/>
</dbReference>
<dbReference type="EC" id="2.3.1.39" evidence="4"/>
<feature type="active site" evidence="5">
    <location>
        <position position="200"/>
    </location>
</feature>
<dbReference type="SUPFAM" id="SSF52151">
    <property type="entry name" value="FabD/lysophospholipase-like"/>
    <property type="match status" value="1"/>
</dbReference>
<proteinExistence type="inferred from homology"/>
<evidence type="ECO:0000256" key="5">
    <source>
        <dbReference type="PIRSR" id="PIRSR000446-1"/>
    </source>
</evidence>
<evidence type="ECO:0000313" key="8">
    <source>
        <dbReference type="Proteomes" id="UP000051096"/>
    </source>
</evidence>
<dbReference type="GO" id="GO:0006633">
    <property type="term" value="P:fatty acid biosynthetic process"/>
    <property type="evidence" value="ECO:0007669"/>
    <property type="project" value="TreeGrafter"/>
</dbReference>
<dbReference type="SUPFAM" id="SSF55048">
    <property type="entry name" value="Probable ACP-binding domain of malonyl-CoA ACP transacylase"/>
    <property type="match status" value="1"/>
</dbReference>
<dbReference type="InterPro" id="IPR001227">
    <property type="entry name" value="Ac_transferase_dom_sf"/>
</dbReference>
<dbReference type="Gene3D" id="3.30.70.250">
    <property type="entry name" value="Malonyl-CoA ACP transacylase, ACP-binding"/>
    <property type="match status" value="1"/>
</dbReference>
<dbReference type="SMART" id="SM00827">
    <property type="entry name" value="PKS_AT"/>
    <property type="match status" value="1"/>
</dbReference>
<comment type="catalytic activity">
    <reaction evidence="3 4">
        <text>holo-[ACP] + malonyl-CoA = malonyl-[ACP] + CoA</text>
        <dbReference type="Rhea" id="RHEA:41792"/>
        <dbReference type="Rhea" id="RHEA-COMP:9623"/>
        <dbReference type="Rhea" id="RHEA-COMP:9685"/>
        <dbReference type="ChEBI" id="CHEBI:57287"/>
        <dbReference type="ChEBI" id="CHEBI:57384"/>
        <dbReference type="ChEBI" id="CHEBI:64479"/>
        <dbReference type="ChEBI" id="CHEBI:78449"/>
        <dbReference type="EC" id="2.3.1.39"/>
    </reaction>
</comment>
<evidence type="ECO:0000256" key="1">
    <source>
        <dbReference type="ARBA" id="ARBA00022679"/>
    </source>
</evidence>
<dbReference type="InterPro" id="IPR014043">
    <property type="entry name" value="Acyl_transferase_dom"/>
</dbReference>
<gene>
    <name evidence="7" type="ORF">AMJ87_06825</name>
</gene>
<sequence>MGNTVFLFDGQGAFRPGVGKDLCEKYLEARETIEKSSAVLGYELTDHLWGEQAHSTSGRTSIAQPAISAVSLAYAEVLKTFGVTADVSLGHSLGEITAVVYSGIVSFEDGLRIIQKRGAVMEKGGGHGSMMAVLNVSLTDLHKLCEKVSDEIAEPVVIANINAPNQIVISGSELGIQKVAQAVVKNRGRGIPLRVGGAWHSPFLKEAAEEFSAYLDTVQFRKPALSFYSVVEHKILDSPDLIKRSLKKQMLAQVHWVAAIEQLTSQGYTTFLEIGPSKILKDLVFKITPHVKVETTALFTDLKELADSVRI</sequence>
<dbReference type="PANTHER" id="PTHR42681:SF1">
    <property type="entry name" value="MALONYL-COA-ACYL CARRIER PROTEIN TRANSACYLASE, MITOCHONDRIAL"/>
    <property type="match status" value="1"/>
</dbReference>
<feature type="domain" description="Malonyl-CoA:ACP transacylase (MAT)" evidence="6">
    <location>
        <begin position="7"/>
        <end position="305"/>
    </location>
</feature>
<dbReference type="AlphaFoldDB" id="A0A0S8GGZ3"/>
<dbReference type="PIRSF" id="PIRSF000446">
    <property type="entry name" value="Mct"/>
    <property type="match status" value="1"/>
</dbReference>
<comment type="similarity">
    <text evidence="4">Belongs to the fabD family.</text>
</comment>
<dbReference type="EMBL" id="LJUO01000056">
    <property type="protein sequence ID" value="KPK71730.1"/>
    <property type="molecule type" value="Genomic_DNA"/>
</dbReference>
<comment type="caution">
    <text evidence="7">The sequence shown here is derived from an EMBL/GenBank/DDBJ whole genome shotgun (WGS) entry which is preliminary data.</text>
</comment>
<protein>
    <recommendedName>
        <fullName evidence="4">Malonyl CoA-acyl carrier protein transacylase</fullName>
        <ecNumber evidence="4">2.3.1.39</ecNumber>
    </recommendedName>
</protein>
<dbReference type="PANTHER" id="PTHR42681">
    <property type="entry name" value="MALONYL-COA-ACYL CARRIER PROTEIN TRANSACYLASE, MITOCHONDRIAL"/>
    <property type="match status" value="1"/>
</dbReference>
<feature type="active site" evidence="5">
    <location>
        <position position="92"/>
    </location>
</feature>
<dbReference type="InterPro" id="IPR016035">
    <property type="entry name" value="Acyl_Trfase/lysoPLipase"/>
</dbReference>
<dbReference type="GO" id="GO:0004314">
    <property type="term" value="F:[acyl-carrier-protein] S-malonyltransferase activity"/>
    <property type="evidence" value="ECO:0007669"/>
    <property type="project" value="UniProtKB-EC"/>
</dbReference>
<dbReference type="PATRIC" id="fig|1703780.3.peg.9"/>
<dbReference type="Pfam" id="PF00698">
    <property type="entry name" value="Acyl_transf_1"/>
    <property type="match status" value="1"/>
</dbReference>
<dbReference type="GO" id="GO:0005829">
    <property type="term" value="C:cytosol"/>
    <property type="evidence" value="ECO:0007669"/>
    <property type="project" value="TreeGrafter"/>
</dbReference>
<dbReference type="InterPro" id="IPR024925">
    <property type="entry name" value="Malonyl_CoA-ACP_transAc"/>
</dbReference>
<evidence type="ECO:0000256" key="3">
    <source>
        <dbReference type="ARBA" id="ARBA00048462"/>
    </source>
</evidence>
<keyword evidence="1 4" id="KW-0808">Transferase</keyword>
<dbReference type="Gene3D" id="3.40.366.10">
    <property type="entry name" value="Malonyl-Coenzyme A Acyl Carrier Protein, domain 2"/>
    <property type="match status" value="1"/>
</dbReference>